<dbReference type="EMBL" id="JAIFRP010000026">
    <property type="protein sequence ID" value="KAK2584071.1"/>
    <property type="molecule type" value="Genomic_DNA"/>
</dbReference>
<feature type="compositionally biased region" description="Basic and acidic residues" evidence="1">
    <location>
        <begin position="439"/>
        <end position="466"/>
    </location>
</feature>
<feature type="compositionally biased region" description="Basic and acidic residues" evidence="1">
    <location>
        <begin position="163"/>
        <end position="183"/>
    </location>
</feature>
<keyword evidence="3" id="KW-1185">Reference proteome</keyword>
<accession>A0AAD9VR60</accession>
<comment type="caution">
    <text evidence="2">The sequence shown here is derived from an EMBL/GenBank/DDBJ whole genome shotgun (WGS) entry which is preliminary data.</text>
</comment>
<feature type="compositionally biased region" description="Low complexity" evidence="1">
    <location>
        <begin position="202"/>
        <end position="218"/>
    </location>
</feature>
<evidence type="ECO:0000313" key="2">
    <source>
        <dbReference type="EMBL" id="KAK2584071.1"/>
    </source>
</evidence>
<protein>
    <submittedName>
        <fullName evidence="2">Uncharacterized protein</fullName>
    </submittedName>
</protein>
<dbReference type="Proteomes" id="UP001258017">
    <property type="component" value="Unassembled WGS sequence"/>
</dbReference>
<evidence type="ECO:0000256" key="1">
    <source>
        <dbReference type="SAM" id="MobiDB-lite"/>
    </source>
</evidence>
<organism evidence="2 3">
    <name type="scientific">Odynerus spinipes</name>
    <dbReference type="NCBI Taxonomy" id="1348599"/>
    <lineage>
        <taxon>Eukaryota</taxon>
        <taxon>Metazoa</taxon>
        <taxon>Ecdysozoa</taxon>
        <taxon>Arthropoda</taxon>
        <taxon>Hexapoda</taxon>
        <taxon>Insecta</taxon>
        <taxon>Pterygota</taxon>
        <taxon>Neoptera</taxon>
        <taxon>Endopterygota</taxon>
        <taxon>Hymenoptera</taxon>
        <taxon>Apocrita</taxon>
        <taxon>Aculeata</taxon>
        <taxon>Vespoidea</taxon>
        <taxon>Vespidae</taxon>
        <taxon>Eumeninae</taxon>
        <taxon>Odynerus</taxon>
    </lineage>
</organism>
<feature type="region of interest" description="Disordered" evidence="1">
    <location>
        <begin position="412"/>
        <end position="472"/>
    </location>
</feature>
<evidence type="ECO:0000313" key="3">
    <source>
        <dbReference type="Proteomes" id="UP001258017"/>
    </source>
</evidence>
<feature type="region of interest" description="Disordered" evidence="1">
    <location>
        <begin position="163"/>
        <end position="218"/>
    </location>
</feature>
<proteinExistence type="predicted"/>
<name>A0AAD9VR60_9HYME</name>
<reference evidence="2" key="2">
    <citation type="journal article" date="2023" name="Commun. Biol.">
        <title>Intrasexual cuticular hydrocarbon dimorphism in a wasp sheds light on hydrocarbon biosynthesis genes in Hymenoptera.</title>
        <authorList>
            <person name="Moris V.C."/>
            <person name="Podsiadlowski L."/>
            <person name="Martin S."/>
            <person name="Oeyen J.P."/>
            <person name="Donath A."/>
            <person name="Petersen M."/>
            <person name="Wilbrandt J."/>
            <person name="Misof B."/>
            <person name="Liedtke D."/>
            <person name="Thamm M."/>
            <person name="Scheiner R."/>
            <person name="Schmitt T."/>
            <person name="Niehuis O."/>
        </authorList>
    </citation>
    <scope>NUCLEOTIDE SEQUENCE</scope>
    <source>
        <strain evidence="2">GBR_01_08_01A</strain>
    </source>
</reference>
<sequence>MSCCEEANGIERVPGTGCCGTNCTAESSGCPSSTPRILSCQCQSNVGCLDRNDCGGFRPSGTAATGACPGPCQCVEEEIWNSNVPPKPNCEWLSNFSELRRQWSDHARQQNCKCCNCRPCRTAAPCQPCLPTTFRTCCFVGASSECQDYRENCRLAGGASDKRELSPAESTSSRDSHNVRREAGGGSPPVGCGRPCQTTRCRSPSMDRSSSSSWNPSSACRPSAPCRPSTNCQPCAPSPKSILKKRDCCQCVNGCCMCQPMPRNCNCPPPVQVDVRAERDCTCGCPSSPECACPPSERRFPKSMVKCPNARLCCPLPRLPPGPKCHCVQCQPCLPPPCDPCTSSICRPAFPAMNPCRSMSPCSLCSPCRPRSPDYPPASRAGRSTSPCCKTVQRYCNERSCSRDDTLNACTRASNGRPSSAITCGRRTGQSSSSRRRRAGGDDAHEERNATKRENEPTSTNDRDRASQSPFEADSIDDVCSSRYRETIAGEIERERKGGCSCKVDTLDCRRRIDSSDKIRSDGAFNHISPSSSISSFAYQCRNEPDPGIYDITRDYASDVGSGIDDNARHCLDRDNVHAFSNLHRVQDSSQCHCAPNEIGCDPSCDYCCSFGTAGIKEEPRCRCGPDENGCDKTCGYCCALSNSNGILAERNERCDILNLISGDDNRQS</sequence>
<gene>
    <name evidence="2" type="ORF">KPH14_006518</name>
</gene>
<dbReference type="AlphaFoldDB" id="A0AAD9VR60"/>
<reference evidence="2" key="1">
    <citation type="submission" date="2021-08" db="EMBL/GenBank/DDBJ databases">
        <authorList>
            <person name="Misof B."/>
            <person name="Oliver O."/>
            <person name="Podsiadlowski L."/>
            <person name="Donath A."/>
            <person name="Peters R."/>
            <person name="Mayer C."/>
            <person name="Rust J."/>
            <person name="Gunkel S."/>
            <person name="Lesny P."/>
            <person name="Martin S."/>
            <person name="Oeyen J.P."/>
            <person name="Petersen M."/>
            <person name="Panagiotis P."/>
            <person name="Wilbrandt J."/>
            <person name="Tanja T."/>
        </authorList>
    </citation>
    <scope>NUCLEOTIDE SEQUENCE</scope>
    <source>
        <strain evidence="2">GBR_01_08_01A</strain>
        <tissue evidence="2">Thorax + abdomen</tissue>
    </source>
</reference>
<feature type="compositionally biased region" description="Polar residues" evidence="1">
    <location>
        <begin position="412"/>
        <end position="422"/>
    </location>
</feature>